<dbReference type="EMBL" id="BDFD01000018">
    <property type="protein sequence ID" value="GAV20990.1"/>
    <property type="molecule type" value="Genomic_DNA"/>
</dbReference>
<dbReference type="STRING" id="1921010.MMIC_P1969"/>
<dbReference type="Gene3D" id="3.30.70.1560">
    <property type="entry name" value="Alpha-L RNA-binding motif"/>
    <property type="match status" value="1"/>
</dbReference>
<dbReference type="InterPro" id="IPR000748">
    <property type="entry name" value="PsdUridine_synth_RsuA/RluB/E/F"/>
</dbReference>
<dbReference type="NCBIfam" id="TIGR00093">
    <property type="entry name" value="pseudouridine synthase"/>
    <property type="match status" value="1"/>
</dbReference>
<dbReference type="AlphaFoldDB" id="A0A1L8CPY7"/>
<comment type="caution">
    <text evidence="10">The sequence shown here is derived from an EMBL/GenBank/DDBJ whole genome shotgun (WGS) entry which is preliminary data.</text>
</comment>
<evidence type="ECO:0000259" key="9">
    <source>
        <dbReference type="Pfam" id="PF01479"/>
    </source>
</evidence>
<dbReference type="InterPro" id="IPR018496">
    <property type="entry name" value="PsdUridine_synth_RsuA/RluB_CS"/>
</dbReference>
<evidence type="ECO:0000313" key="10">
    <source>
        <dbReference type="EMBL" id="GAV20990.1"/>
    </source>
</evidence>
<dbReference type="PROSITE" id="PS01149">
    <property type="entry name" value="PSI_RSU"/>
    <property type="match status" value="1"/>
</dbReference>
<dbReference type="Pfam" id="PF00849">
    <property type="entry name" value="PseudoU_synth_2"/>
    <property type="match status" value="1"/>
</dbReference>
<keyword evidence="3 7" id="KW-0413">Isomerase</keyword>
<reference evidence="10 11" key="1">
    <citation type="journal article" date="2017" name="Arch. Microbiol.">
        <title>Mariprofundus micogutta sp. nov., a novel iron-oxidizing zetaproteobacterium isolated from a deep-sea hydrothermal field at the Bayonnaise knoll of the Izu-Ogasawara arc, and a description of Mariprofundales ord. nov. and Zetaproteobacteria classis nov.</title>
        <authorList>
            <person name="Makita H."/>
            <person name="Tanaka E."/>
            <person name="Mitsunobu S."/>
            <person name="Miyazaki M."/>
            <person name="Nunoura T."/>
            <person name="Uematsu K."/>
            <person name="Takaki Y."/>
            <person name="Nishi S."/>
            <person name="Shimamura S."/>
            <person name="Takai K."/>
        </authorList>
    </citation>
    <scope>NUCLEOTIDE SEQUENCE [LARGE SCALE GENOMIC DNA]</scope>
    <source>
        <strain evidence="10 11">ET2</strain>
    </source>
</reference>
<dbReference type="InterPro" id="IPR042092">
    <property type="entry name" value="PsdUridine_s_RsuA/RluB/E/F_cat"/>
</dbReference>
<dbReference type="FunFam" id="3.30.70.1560:FF:000001">
    <property type="entry name" value="Pseudouridine synthase"/>
    <property type="match status" value="1"/>
</dbReference>
<evidence type="ECO:0000256" key="4">
    <source>
        <dbReference type="ARBA" id="ARBA00036749"/>
    </source>
</evidence>
<dbReference type="InterPro" id="IPR050343">
    <property type="entry name" value="RsuA_PseudoU_synthase"/>
</dbReference>
<dbReference type="RefSeq" id="WP_072660293.1">
    <property type="nucleotide sequence ID" value="NZ_BDFD01000018.1"/>
</dbReference>
<dbReference type="PANTHER" id="PTHR47683:SF4">
    <property type="entry name" value="PSEUDOURIDINE SYNTHASE"/>
    <property type="match status" value="1"/>
</dbReference>
<protein>
    <recommendedName>
        <fullName evidence="7">Pseudouridine synthase</fullName>
        <ecNumber evidence="7">5.4.99.-</ecNumber>
    </recommendedName>
</protein>
<comment type="function">
    <text evidence="5">Responsible for synthesis of pseudouridine from uracil-516 in 16S ribosomal RNA.</text>
</comment>
<dbReference type="Gene3D" id="3.10.290.10">
    <property type="entry name" value="RNA-binding S4 domain"/>
    <property type="match status" value="1"/>
</dbReference>
<dbReference type="InterPro" id="IPR002942">
    <property type="entry name" value="S4_RNA-bd"/>
</dbReference>
<dbReference type="SUPFAM" id="SSF55174">
    <property type="entry name" value="Alpha-L RNA-binding motif"/>
    <property type="match status" value="1"/>
</dbReference>
<evidence type="ECO:0000313" key="11">
    <source>
        <dbReference type="Proteomes" id="UP000231632"/>
    </source>
</evidence>
<dbReference type="InterPro" id="IPR020094">
    <property type="entry name" value="TruA/RsuA/RluB/E/F_N"/>
</dbReference>
<evidence type="ECO:0000256" key="1">
    <source>
        <dbReference type="ARBA" id="ARBA00008348"/>
    </source>
</evidence>
<name>A0A1L8CPY7_9PROT</name>
<evidence type="ECO:0000256" key="7">
    <source>
        <dbReference type="RuleBase" id="RU003887"/>
    </source>
</evidence>
<evidence type="ECO:0000256" key="6">
    <source>
        <dbReference type="PROSITE-ProRule" id="PRU00182"/>
    </source>
</evidence>
<evidence type="ECO:0000259" key="8">
    <source>
        <dbReference type="Pfam" id="PF00849"/>
    </source>
</evidence>
<dbReference type="GO" id="GO:0005829">
    <property type="term" value="C:cytosol"/>
    <property type="evidence" value="ECO:0007669"/>
    <property type="project" value="UniProtKB-ARBA"/>
</dbReference>
<gene>
    <name evidence="10" type="ORF">MMIC_P1969</name>
</gene>
<comment type="catalytic activity">
    <reaction evidence="4">
        <text>uridine(516) in 16S rRNA = pseudouridine(516) in 16S rRNA</text>
        <dbReference type="Rhea" id="RHEA:38867"/>
        <dbReference type="Rhea" id="RHEA-COMP:10089"/>
        <dbReference type="Rhea" id="RHEA-COMP:10090"/>
        <dbReference type="ChEBI" id="CHEBI:65314"/>
        <dbReference type="ChEBI" id="CHEBI:65315"/>
        <dbReference type="EC" id="5.4.99.19"/>
    </reaction>
</comment>
<dbReference type="InterPro" id="IPR036986">
    <property type="entry name" value="S4_RNA-bd_sf"/>
</dbReference>
<dbReference type="EC" id="5.4.99.-" evidence="7"/>
<dbReference type="InterPro" id="IPR006145">
    <property type="entry name" value="PsdUridine_synth_RsuA/RluA"/>
</dbReference>
<dbReference type="GO" id="GO:0160136">
    <property type="term" value="F:16S rRNA pseudouridine(516) synthase activity"/>
    <property type="evidence" value="ECO:0007669"/>
    <property type="project" value="UniProtKB-EC"/>
</dbReference>
<proteinExistence type="inferred from homology"/>
<evidence type="ECO:0000256" key="3">
    <source>
        <dbReference type="ARBA" id="ARBA00023235"/>
    </source>
</evidence>
<dbReference type="SUPFAM" id="SSF55120">
    <property type="entry name" value="Pseudouridine synthase"/>
    <property type="match status" value="1"/>
</dbReference>
<dbReference type="Gene3D" id="3.30.70.580">
    <property type="entry name" value="Pseudouridine synthase I, catalytic domain, N-terminal subdomain"/>
    <property type="match status" value="1"/>
</dbReference>
<sequence>MKKEERLDKLLSNLGYGVRKDVRFWIKEGWISVDGKPATSPAQKVLADQVRLEGKELDHPHGLTIIYHKPLGAVCSRKEDGQLIYADFPERWIDRKPPLSPVGRLDKETSGLLIVTDDGQLNHQLTSPKQHISKTYAVTLERPLNGNETELFASGKLMLEADDRPCLPAELTIINDTEVSLVLHEGRYHQVRRMFAAVGNHVNTLSRTHIGALSLNETKLVAGSYQTTTSGELMKLVTGTL</sequence>
<dbReference type="GO" id="GO:0003723">
    <property type="term" value="F:RNA binding"/>
    <property type="evidence" value="ECO:0007669"/>
    <property type="project" value="UniProtKB-KW"/>
</dbReference>
<dbReference type="PROSITE" id="PS50889">
    <property type="entry name" value="S4"/>
    <property type="match status" value="1"/>
</dbReference>
<accession>A0A1L8CPY7</accession>
<dbReference type="CDD" id="cd00165">
    <property type="entry name" value="S4"/>
    <property type="match status" value="1"/>
</dbReference>
<dbReference type="Pfam" id="PF01479">
    <property type="entry name" value="S4"/>
    <property type="match status" value="1"/>
</dbReference>
<evidence type="ECO:0000256" key="2">
    <source>
        <dbReference type="ARBA" id="ARBA00022884"/>
    </source>
</evidence>
<dbReference type="InterPro" id="IPR020103">
    <property type="entry name" value="PsdUridine_synth_cat_dom_sf"/>
</dbReference>
<keyword evidence="2 6" id="KW-0694">RNA-binding</keyword>
<evidence type="ECO:0000256" key="5">
    <source>
        <dbReference type="ARBA" id="ARBA00037590"/>
    </source>
</evidence>
<dbReference type="OrthoDB" id="9807213at2"/>
<organism evidence="10 11">
    <name type="scientific">Mariprofundus micogutta</name>
    <dbReference type="NCBI Taxonomy" id="1921010"/>
    <lineage>
        <taxon>Bacteria</taxon>
        <taxon>Pseudomonadati</taxon>
        <taxon>Pseudomonadota</taxon>
        <taxon>Candidatius Mariprofundia</taxon>
        <taxon>Mariprofundales</taxon>
        <taxon>Mariprofundaceae</taxon>
        <taxon>Mariprofundus</taxon>
    </lineage>
</organism>
<dbReference type="GO" id="GO:0000455">
    <property type="term" value="P:enzyme-directed rRNA pseudouridine synthesis"/>
    <property type="evidence" value="ECO:0007669"/>
    <property type="project" value="UniProtKB-ARBA"/>
</dbReference>
<keyword evidence="11" id="KW-1185">Reference proteome</keyword>
<comment type="similarity">
    <text evidence="1 7">Belongs to the pseudouridine synthase RsuA family.</text>
</comment>
<dbReference type="Proteomes" id="UP000231632">
    <property type="component" value="Unassembled WGS sequence"/>
</dbReference>
<dbReference type="PANTHER" id="PTHR47683">
    <property type="entry name" value="PSEUDOURIDINE SYNTHASE FAMILY PROTEIN-RELATED"/>
    <property type="match status" value="1"/>
</dbReference>
<feature type="domain" description="Pseudouridine synthase RsuA/RluA-like" evidence="8">
    <location>
        <begin position="65"/>
        <end position="197"/>
    </location>
</feature>
<feature type="domain" description="RNA-binding S4" evidence="9">
    <location>
        <begin position="5"/>
        <end position="48"/>
    </location>
</feature>